<comment type="caution">
    <text evidence="1">The sequence shown here is derived from an EMBL/GenBank/DDBJ whole genome shotgun (WGS) entry which is preliminary data.</text>
</comment>
<evidence type="ECO:0000313" key="1">
    <source>
        <dbReference type="EMBL" id="KAI0044641.1"/>
    </source>
</evidence>
<dbReference type="EMBL" id="MU275976">
    <property type="protein sequence ID" value="KAI0044641.1"/>
    <property type="molecule type" value="Genomic_DNA"/>
</dbReference>
<dbReference type="Proteomes" id="UP000814033">
    <property type="component" value="Unassembled WGS sequence"/>
</dbReference>
<organism evidence="1 2">
    <name type="scientific">Auriscalpium vulgare</name>
    <dbReference type="NCBI Taxonomy" id="40419"/>
    <lineage>
        <taxon>Eukaryota</taxon>
        <taxon>Fungi</taxon>
        <taxon>Dikarya</taxon>
        <taxon>Basidiomycota</taxon>
        <taxon>Agaricomycotina</taxon>
        <taxon>Agaricomycetes</taxon>
        <taxon>Russulales</taxon>
        <taxon>Auriscalpiaceae</taxon>
        <taxon>Auriscalpium</taxon>
    </lineage>
</organism>
<gene>
    <name evidence="1" type="ORF">FA95DRAFT_1608372</name>
</gene>
<accession>A0ACB8RLW8</accession>
<proteinExistence type="predicted"/>
<evidence type="ECO:0000313" key="2">
    <source>
        <dbReference type="Proteomes" id="UP000814033"/>
    </source>
</evidence>
<reference evidence="1" key="1">
    <citation type="submission" date="2021-02" db="EMBL/GenBank/DDBJ databases">
        <authorList>
            <consortium name="DOE Joint Genome Institute"/>
            <person name="Ahrendt S."/>
            <person name="Looney B.P."/>
            <person name="Miyauchi S."/>
            <person name="Morin E."/>
            <person name="Drula E."/>
            <person name="Courty P.E."/>
            <person name="Chicoki N."/>
            <person name="Fauchery L."/>
            <person name="Kohler A."/>
            <person name="Kuo A."/>
            <person name="Labutti K."/>
            <person name="Pangilinan J."/>
            <person name="Lipzen A."/>
            <person name="Riley R."/>
            <person name="Andreopoulos W."/>
            <person name="He G."/>
            <person name="Johnson J."/>
            <person name="Barry K.W."/>
            <person name="Grigoriev I.V."/>
            <person name="Nagy L."/>
            <person name="Hibbett D."/>
            <person name="Henrissat B."/>
            <person name="Matheny P.B."/>
            <person name="Labbe J."/>
            <person name="Martin F."/>
        </authorList>
    </citation>
    <scope>NUCLEOTIDE SEQUENCE</scope>
    <source>
        <strain evidence="1">FP105234-sp</strain>
    </source>
</reference>
<sequence>MSSSSSSEGSLPSQTDITRLIAPVYVGILASWLLFGVCAVQLYVYHVTPYNDRMLIWASVYGVFIVDIFQSIVGFDMGWGIMVAGWGQYPALITIGWEFVAMPIVSGAVGAWVQIFYAWRIHKLSQWKWLPAFIAVVALAGLSTALSITIGAARLTVIVGLDTLVPRICTWLSISVFVDSVITVAMVYLLYSKKKGTLFKHSERKINRLITLSVETGLASTTIAICDLVVFLANEKSNYPAVFTLLISKVYNIALLTSLNSREVSPQHARGGGVALMNLSSEGSAVSYPSRSLATSPTKVHISTTQEVFRPRGVLDVEKQVFPEATMPHRSGASFDSDIMASRQ</sequence>
<protein>
    <submittedName>
        <fullName evidence="1">Uncharacterized protein</fullName>
    </submittedName>
</protein>
<keyword evidence="2" id="KW-1185">Reference proteome</keyword>
<name>A0ACB8RLW8_9AGAM</name>
<reference evidence="1" key="2">
    <citation type="journal article" date="2022" name="New Phytol.">
        <title>Evolutionary transition to the ectomycorrhizal habit in the genomes of a hyperdiverse lineage of mushroom-forming fungi.</title>
        <authorList>
            <person name="Looney B."/>
            <person name="Miyauchi S."/>
            <person name="Morin E."/>
            <person name="Drula E."/>
            <person name="Courty P.E."/>
            <person name="Kohler A."/>
            <person name="Kuo A."/>
            <person name="LaButti K."/>
            <person name="Pangilinan J."/>
            <person name="Lipzen A."/>
            <person name="Riley R."/>
            <person name="Andreopoulos W."/>
            <person name="He G."/>
            <person name="Johnson J."/>
            <person name="Nolan M."/>
            <person name="Tritt A."/>
            <person name="Barry K.W."/>
            <person name="Grigoriev I.V."/>
            <person name="Nagy L.G."/>
            <person name="Hibbett D."/>
            <person name="Henrissat B."/>
            <person name="Matheny P.B."/>
            <person name="Labbe J."/>
            <person name="Martin F.M."/>
        </authorList>
    </citation>
    <scope>NUCLEOTIDE SEQUENCE</scope>
    <source>
        <strain evidence="1">FP105234-sp</strain>
    </source>
</reference>